<organism evidence="1 2">
    <name type="scientific">Engystomops pustulosus</name>
    <name type="common">Tungara frog</name>
    <name type="synonym">Physalaemus pustulosus</name>
    <dbReference type="NCBI Taxonomy" id="76066"/>
    <lineage>
        <taxon>Eukaryota</taxon>
        <taxon>Metazoa</taxon>
        <taxon>Chordata</taxon>
        <taxon>Craniata</taxon>
        <taxon>Vertebrata</taxon>
        <taxon>Euteleostomi</taxon>
        <taxon>Amphibia</taxon>
        <taxon>Batrachia</taxon>
        <taxon>Anura</taxon>
        <taxon>Neobatrachia</taxon>
        <taxon>Hyloidea</taxon>
        <taxon>Leptodactylidae</taxon>
        <taxon>Leiuperinae</taxon>
        <taxon>Engystomops</taxon>
    </lineage>
</organism>
<proteinExistence type="predicted"/>
<evidence type="ECO:0000313" key="2">
    <source>
        <dbReference type="Proteomes" id="UP000824782"/>
    </source>
</evidence>
<reference evidence="1" key="1">
    <citation type="thesis" date="2020" institute="ProQuest LLC" country="789 East Eisenhower Parkway, Ann Arbor, MI, USA">
        <title>Comparative Genomics and Chromosome Evolution.</title>
        <authorList>
            <person name="Mudd A.B."/>
        </authorList>
    </citation>
    <scope>NUCLEOTIDE SEQUENCE</scope>
    <source>
        <strain evidence="1">237g6f4</strain>
        <tissue evidence="1">Blood</tissue>
    </source>
</reference>
<dbReference type="EMBL" id="WNYA01000437">
    <property type="protein sequence ID" value="KAG8548342.1"/>
    <property type="molecule type" value="Genomic_DNA"/>
</dbReference>
<evidence type="ECO:0000313" key="1">
    <source>
        <dbReference type="EMBL" id="KAG8548342.1"/>
    </source>
</evidence>
<sequence>MKQGLLSLVQLALASRGIEHMCSEARYPDPRNSAHARGCFTLPLHHECA</sequence>
<protein>
    <submittedName>
        <fullName evidence="1">Uncharacterized protein</fullName>
    </submittedName>
</protein>
<dbReference type="AlphaFoldDB" id="A0AAV6ZLR8"/>
<dbReference type="Proteomes" id="UP000824782">
    <property type="component" value="Unassembled WGS sequence"/>
</dbReference>
<name>A0AAV6ZLR8_ENGPU</name>
<comment type="caution">
    <text evidence="1">The sequence shown here is derived from an EMBL/GenBank/DDBJ whole genome shotgun (WGS) entry which is preliminary data.</text>
</comment>
<keyword evidence="2" id="KW-1185">Reference proteome</keyword>
<accession>A0AAV6ZLR8</accession>
<gene>
    <name evidence="1" type="ORF">GDO81_025697</name>
</gene>